<gene>
    <name evidence="2" type="ORF">JF887_13440</name>
</gene>
<protein>
    <submittedName>
        <fullName evidence="2">Uncharacterized protein</fullName>
    </submittedName>
</protein>
<comment type="caution">
    <text evidence="2">The sequence shown here is derived from an EMBL/GenBank/DDBJ whole genome shotgun (WGS) entry which is preliminary data.</text>
</comment>
<evidence type="ECO:0000313" key="3">
    <source>
        <dbReference type="Proteomes" id="UP000614410"/>
    </source>
</evidence>
<dbReference type="PROSITE" id="PS51257">
    <property type="entry name" value="PROKAR_LIPOPROTEIN"/>
    <property type="match status" value="1"/>
</dbReference>
<feature type="chain" id="PRO_5037649866" evidence="1">
    <location>
        <begin position="23"/>
        <end position="405"/>
    </location>
</feature>
<dbReference type="AlphaFoldDB" id="A0A934NHD8"/>
<proteinExistence type="predicted"/>
<evidence type="ECO:0000313" key="2">
    <source>
        <dbReference type="EMBL" id="MBJ7610416.1"/>
    </source>
</evidence>
<accession>A0A934NHD8</accession>
<keyword evidence="1" id="KW-0732">Signal</keyword>
<name>A0A934NHD8_9BACT</name>
<organism evidence="2 3">
    <name type="scientific">Candidatus Amunia macphersoniae</name>
    <dbReference type="NCBI Taxonomy" id="3127014"/>
    <lineage>
        <taxon>Bacteria</taxon>
        <taxon>Bacillati</taxon>
        <taxon>Candidatus Dormiibacterota</taxon>
        <taxon>Candidatus Dormibacteria</taxon>
        <taxon>Candidatus Aeolococcales</taxon>
        <taxon>Candidatus Aeolococcaceae</taxon>
        <taxon>Candidatus Amunia</taxon>
    </lineage>
</organism>
<dbReference type="Proteomes" id="UP000614410">
    <property type="component" value="Unassembled WGS sequence"/>
</dbReference>
<evidence type="ECO:0000256" key="1">
    <source>
        <dbReference type="SAM" id="SignalP"/>
    </source>
</evidence>
<reference evidence="2 3" key="1">
    <citation type="submission" date="2020-10" db="EMBL/GenBank/DDBJ databases">
        <title>Ca. Dormibacterota MAGs.</title>
        <authorList>
            <person name="Montgomery K."/>
        </authorList>
    </citation>
    <scope>NUCLEOTIDE SEQUENCE [LARGE SCALE GENOMIC DNA]</scope>
    <source>
        <strain evidence="2">Mitchell_Peninsula_5</strain>
    </source>
</reference>
<dbReference type="EMBL" id="JAEKNN010000062">
    <property type="protein sequence ID" value="MBJ7610416.1"/>
    <property type="molecule type" value="Genomic_DNA"/>
</dbReference>
<sequence length="405" mass="39348">MFGTRRLSLTVGATAVMATMVAACGGDTSSSSSSGPASSSGSPAASTAAAPAAAILNLTGATTKVDLDASTAMVLQQNGVSVAPVAPATAAMANGTVEVSFPITAGYAAIYPMTSLPFVRGTFSHSGGITFSAGGKTLTATDFVVNPGTSTLTATVGGKGVPLLDVDGSQVKMTSDSSGVHLDGAVAKLSTVAASALNSTFGVSLFKQGIPVGVVHITAMGTADPGGAASAQVEQLSGQSTSVDIDPATAGVLQKNGVSVAPVAPATASMANGGLTVSFPITNGYVAVFPQSSLPFLRGFISHDGGLTFTAGGKSITVTDFMVNPGNSELYGTVGGSGAVVPLLDIDGSKVVMTTDSAGAIHLDGAVAKLSATAASALNSTFGVTLFTAGIPLGVVHIIATAVAA</sequence>
<feature type="signal peptide" evidence="1">
    <location>
        <begin position="1"/>
        <end position="22"/>
    </location>
</feature>